<dbReference type="Pfam" id="PF03004">
    <property type="entry name" value="Transposase_24"/>
    <property type="match status" value="1"/>
</dbReference>
<organism evidence="1">
    <name type="scientific">Arabidopsis thaliana</name>
    <name type="common">Mouse-ear cress</name>
    <dbReference type="NCBI Taxonomy" id="3702"/>
    <lineage>
        <taxon>Eukaryota</taxon>
        <taxon>Viridiplantae</taxon>
        <taxon>Streptophyta</taxon>
        <taxon>Embryophyta</taxon>
        <taxon>Tracheophyta</taxon>
        <taxon>Spermatophyta</taxon>
        <taxon>Magnoliopsida</taxon>
        <taxon>eudicotyledons</taxon>
        <taxon>Gunneridae</taxon>
        <taxon>Pentapetalae</taxon>
        <taxon>rosids</taxon>
        <taxon>malvids</taxon>
        <taxon>Brassicales</taxon>
        <taxon>Brassicaceae</taxon>
        <taxon>Camelineae</taxon>
        <taxon>Arabidopsis</taxon>
    </lineage>
</organism>
<dbReference type="AlphaFoldDB" id="Q9SKG9"/>
<reference evidence="1" key="3">
    <citation type="submission" date="2002-02" db="EMBL/GenBank/DDBJ databases">
        <authorList>
            <person name="Town C.D."/>
            <person name="Kaul S."/>
        </authorList>
    </citation>
    <scope>NUCLEOTIDE SEQUENCE</scope>
</reference>
<proteinExistence type="predicted"/>
<reference evidence="1" key="2">
    <citation type="submission" date="2000-03" db="EMBL/GenBank/DDBJ databases">
        <authorList>
            <person name="Lin X."/>
            <person name="Kaul S."/>
            <person name="Shea T.P."/>
            <person name="Fujii C.Y."/>
            <person name="Shen M."/>
            <person name="VanAken S.E."/>
            <person name="Barnstead M.E."/>
            <person name="Mason T.M."/>
            <person name="Bowman C.L."/>
            <person name="Ronning C.M."/>
            <person name="Benito M.-I."/>
            <person name="Carrera A.J."/>
            <person name="Creasy T.H."/>
            <person name="Buell C.R."/>
            <person name="Town C.D."/>
            <person name="Nierman W.C."/>
            <person name="Fraser C.M."/>
            <person name="Venter J.C."/>
        </authorList>
    </citation>
    <scope>NUCLEOTIDE SEQUENCE</scope>
</reference>
<sequence length="163" mass="18524">MRYLISLLALRVSQSQFIISKLKKQFKRVRHIPNGVCLTMVASVLTSTYQARSHINKSKMNWSSVRLIQNQNGTYVDRKVEKIAQTYQKKVQEKLTELEAETSAVSDGTSQPRELTVDECTTIFLQSTKKDSRGTLYGVGNMKGIFLNGKHKQLRDSFSSMAM</sequence>
<name>Q9SKG9_ARATH</name>
<dbReference type="PIR" id="C84510">
    <property type="entry name" value="C84510"/>
</dbReference>
<accession>Q9SKG9</accession>
<reference key="1">
    <citation type="journal article" date="1999" name="Nature">
        <title>Sequence and analysis of chromosome 2 of the plant Arabidopsis thaliana.</title>
        <authorList>
            <person name="Lin X."/>
            <person name="Kaul S."/>
            <person name="Rounsley S."/>
            <person name="Shea T.P."/>
            <person name="Benito M.I."/>
            <person name="Town C.D."/>
            <person name="Fujii C.Y."/>
            <person name="Mason T."/>
            <person name="Bowman C.L."/>
            <person name="Barnstead M."/>
            <person name="Feldblyum T.V."/>
            <person name="Buell C.R."/>
            <person name="Ketchum K.A."/>
            <person name="Lee J."/>
            <person name="Ronning C.M."/>
            <person name="Koo H.L."/>
            <person name="Moffat K.S."/>
            <person name="Cronin L.A."/>
            <person name="Shen M."/>
            <person name="Pai G."/>
            <person name="Van Aken S."/>
            <person name="Umayam L."/>
            <person name="Tallon L.J."/>
            <person name="Gill J.E."/>
            <person name="Adams M.D."/>
            <person name="Carrera A.J."/>
            <person name="Creasy T.H."/>
            <person name="Goodman H.M."/>
            <person name="Somerville C.R."/>
            <person name="Copenhaver G.P."/>
            <person name="Preuss D."/>
            <person name="Nierman W.C."/>
            <person name="White O."/>
            <person name="Eisen J.A."/>
            <person name="Salzberg S.L."/>
            <person name="Fraser C.M."/>
            <person name="Venter J.C."/>
        </authorList>
    </citation>
    <scope>NUCLEOTIDE SEQUENCE [LARGE SCALE GENOMIC DNA]</scope>
    <source>
        <strain>cv. Columbia</strain>
    </source>
</reference>
<protein>
    <submittedName>
        <fullName evidence="1">En/Spm-like transposon protein</fullName>
    </submittedName>
</protein>
<gene>
    <name evidence="1" type="ordered locus">At2g13750</name>
</gene>
<dbReference type="InterPro" id="IPR004252">
    <property type="entry name" value="Probable_transposase_24"/>
</dbReference>
<dbReference type="EMBL" id="AC006436">
    <property type="protein sequence ID" value="AAD28315.1"/>
    <property type="molecule type" value="Genomic_DNA"/>
</dbReference>
<evidence type="ECO:0000313" key="1">
    <source>
        <dbReference type="EMBL" id="AAD28315.1"/>
    </source>
</evidence>